<evidence type="ECO:0000313" key="1">
    <source>
        <dbReference type="EMBL" id="WVZ20455.1"/>
    </source>
</evidence>
<proteinExistence type="predicted"/>
<dbReference type="EMBL" id="CP144699">
    <property type="protein sequence ID" value="WVZ20455.1"/>
    <property type="molecule type" value="Genomic_DNA"/>
</dbReference>
<dbReference type="AlphaFoldDB" id="A0AAQ3P3Y7"/>
<name>A0AAQ3P3Y7_VIGMU</name>
<protein>
    <submittedName>
        <fullName evidence="1">Uncharacterized protein</fullName>
    </submittedName>
</protein>
<gene>
    <name evidence="1" type="ORF">V8G54_007777</name>
</gene>
<reference evidence="1 2" key="1">
    <citation type="journal article" date="2023" name="Life. Sci Alliance">
        <title>Evolutionary insights into 3D genome organization and epigenetic landscape of Vigna mungo.</title>
        <authorList>
            <person name="Junaid A."/>
            <person name="Singh B."/>
            <person name="Bhatia S."/>
        </authorList>
    </citation>
    <scope>NUCLEOTIDE SEQUENCE [LARGE SCALE GENOMIC DNA]</scope>
    <source>
        <strain evidence="1">Urdbean</strain>
    </source>
</reference>
<evidence type="ECO:0000313" key="2">
    <source>
        <dbReference type="Proteomes" id="UP001374535"/>
    </source>
</evidence>
<dbReference type="Proteomes" id="UP001374535">
    <property type="component" value="Chromosome 2"/>
</dbReference>
<keyword evidence="2" id="KW-1185">Reference proteome</keyword>
<sequence length="106" mass="11368">MTRSFSSFFDWNPLNMPPPLTHSFLIPKVAHIELLAASLGSSILKVLGTKTDPFLCLEGSSWTCSCFAESSSLECFPRVGEFGPEPGDLGAGAAWCVGNHGMFQNA</sequence>
<organism evidence="1 2">
    <name type="scientific">Vigna mungo</name>
    <name type="common">Black gram</name>
    <name type="synonym">Phaseolus mungo</name>
    <dbReference type="NCBI Taxonomy" id="3915"/>
    <lineage>
        <taxon>Eukaryota</taxon>
        <taxon>Viridiplantae</taxon>
        <taxon>Streptophyta</taxon>
        <taxon>Embryophyta</taxon>
        <taxon>Tracheophyta</taxon>
        <taxon>Spermatophyta</taxon>
        <taxon>Magnoliopsida</taxon>
        <taxon>eudicotyledons</taxon>
        <taxon>Gunneridae</taxon>
        <taxon>Pentapetalae</taxon>
        <taxon>rosids</taxon>
        <taxon>fabids</taxon>
        <taxon>Fabales</taxon>
        <taxon>Fabaceae</taxon>
        <taxon>Papilionoideae</taxon>
        <taxon>50 kb inversion clade</taxon>
        <taxon>NPAAA clade</taxon>
        <taxon>indigoferoid/millettioid clade</taxon>
        <taxon>Phaseoleae</taxon>
        <taxon>Vigna</taxon>
    </lineage>
</organism>
<accession>A0AAQ3P3Y7</accession>